<evidence type="ECO:0000313" key="4">
    <source>
        <dbReference type="Proteomes" id="UP000623129"/>
    </source>
</evidence>
<feature type="domain" description="Stomagen C-terminal" evidence="2">
    <location>
        <begin position="150"/>
        <end position="193"/>
    </location>
</feature>
<sequence length="197" mass="22102">MPHVTSILRGNVNSTWKSMVGPPVCWIILGLYLRPLIYVLSVTVLWTLVLTGVDQPNNLKTNLFVWASALGPIANALEIKRHHTNINLDEIDCVVSLGGEWCGDHIDAGENLSDTDYEVKYRHKEILFQSSMKKHPEGLKKEGGLNGEKERRMIGSTAPACTFNECKGCRFKCSAEQVPVDANDPMNSAYRYKYTYI</sequence>
<dbReference type="InterPro" id="IPR031753">
    <property type="entry name" value="Stomagen"/>
</dbReference>
<evidence type="ECO:0000259" key="2">
    <source>
        <dbReference type="Pfam" id="PF16851"/>
    </source>
</evidence>
<dbReference type="AlphaFoldDB" id="A0A833VF47"/>
<dbReference type="CDD" id="cd22743">
    <property type="entry name" value="stomagen-like"/>
    <property type="match status" value="1"/>
</dbReference>
<reference evidence="3" key="1">
    <citation type="submission" date="2020-01" db="EMBL/GenBank/DDBJ databases">
        <title>Genome sequence of Kobresia littledalei, the first chromosome-level genome in the family Cyperaceae.</title>
        <authorList>
            <person name="Qu G."/>
        </authorList>
    </citation>
    <scope>NUCLEOTIDE SEQUENCE</scope>
    <source>
        <strain evidence="3">C.B.Clarke</strain>
        <tissue evidence="3">Leaf</tissue>
    </source>
</reference>
<keyword evidence="1" id="KW-1133">Transmembrane helix</keyword>
<name>A0A833VF47_9POAL</name>
<accession>A0A833VF47</accession>
<keyword evidence="1" id="KW-0812">Transmembrane</keyword>
<gene>
    <name evidence="3" type="ORF">FCM35_KLT17814</name>
</gene>
<dbReference type="Pfam" id="PF16851">
    <property type="entry name" value="Stomagen"/>
    <property type="match status" value="1"/>
</dbReference>
<evidence type="ECO:0000313" key="3">
    <source>
        <dbReference type="EMBL" id="KAF3337227.1"/>
    </source>
</evidence>
<dbReference type="PANTHER" id="PTHR37239">
    <property type="entry name" value="EPIDERMAL PATTERNING FACTOR-LIKE PROTEIN 9"/>
    <property type="match status" value="1"/>
</dbReference>
<dbReference type="Gene3D" id="2.20.25.390">
    <property type="entry name" value="Stomagen"/>
    <property type="match status" value="1"/>
</dbReference>
<organism evidence="3 4">
    <name type="scientific">Carex littledalei</name>
    <dbReference type="NCBI Taxonomy" id="544730"/>
    <lineage>
        <taxon>Eukaryota</taxon>
        <taxon>Viridiplantae</taxon>
        <taxon>Streptophyta</taxon>
        <taxon>Embryophyta</taxon>
        <taxon>Tracheophyta</taxon>
        <taxon>Spermatophyta</taxon>
        <taxon>Magnoliopsida</taxon>
        <taxon>Liliopsida</taxon>
        <taxon>Poales</taxon>
        <taxon>Cyperaceae</taxon>
        <taxon>Cyperoideae</taxon>
        <taxon>Cariceae</taxon>
        <taxon>Carex</taxon>
        <taxon>Carex subgen. Euthyceras</taxon>
    </lineage>
</organism>
<proteinExistence type="predicted"/>
<feature type="transmembrane region" description="Helical" evidence="1">
    <location>
        <begin position="26"/>
        <end position="50"/>
    </location>
</feature>
<dbReference type="GO" id="GO:2000123">
    <property type="term" value="P:positive regulation of stomatal complex development"/>
    <property type="evidence" value="ECO:0007669"/>
    <property type="project" value="InterPro"/>
</dbReference>
<dbReference type="PANTHER" id="PTHR37239:SF1">
    <property type="entry name" value="EPIDERMAL PATTERNING FACTOR-LIKE PROTEIN 9"/>
    <property type="match status" value="1"/>
</dbReference>
<dbReference type="InterPro" id="IPR038572">
    <property type="entry name" value="Stomagen_C_sf"/>
</dbReference>
<dbReference type="InterPro" id="IPR044858">
    <property type="entry name" value="Stomagen_C"/>
</dbReference>
<dbReference type="Proteomes" id="UP000623129">
    <property type="component" value="Unassembled WGS sequence"/>
</dbReference>
<keyword evidence="1" id="KW-0472">Membrane</keyword>
<protein>
    <submittedName>
        <fullName evidence="3">EPIDERMAL PATTERNING FACTOR-like protein 9</fullName>
    </submittedName>
</protein>
<dbReference type="EMBL" id="SWLB01000006">
    <property type="protein sequence ID" value="KAF3337227.1"/>
    <property type="molecule type" value="Genomic_DNA"/>
</dbReference>
<evidence type="ECO:0000256" key="1">
    <source>
        <dbReference type="SAM" id="Phobius"/>
    </source>
</evidence>
<dbReference type="OrthoDB" id="1893550at2759"/>
<keyword evidence="4" id="KW-1185">Reference proteome</keyword>
<comment type="caution">
    <text evidence="3">The sequence shown here is derived from an EMBL/GenBank/DDBJ whole genome shotgun (WGS) entry which is preliminary data.</text>
</comment>